<evidence type="ECO:0000313" key="2">
    <source>
        <dbReference type="EMBL" id="MCJ8146345.1"/>
    </source>
</evidence>
<dbReference type="Proteomes" id="UP001139701">
    <property type="component" value="Unassembled WGS sequence"/>
</dbReference>
<accession>A0A9X1WZJ3</accession>
<feature type="compositionally biased region" description="Polar residues" evidence="1">
    <location>
        <begin position="41"/>
        <end position="50"/>
    </location>
</feature>
<evidence type="ECO:0000313" key="3">
    <source>
        <dbReference type="Proteomes" id="UP001139701"/>
    </source>
</evidence>
<sequence>MGSASHNVDAKSVTKKTANGTKSVANKAKDKAIDAKSKVSNATAGSTNVGVNAEVNDHIGHQN</sequence>
<dbReference type="EMBL" id="JAKUML010000006">
    <property type="protein sequence ID" value="MCJ8146345.1"/>
    <property type="molecule type" value="Genomic_DNA"/>
</dbReference>
<reference evidence="2" key="1">
    <citation type="submission" date="2022-02" db="EMBL/GenBank/DDBJ databases">
        <title>Acinetobacter A3.8 sp. nov., isolated from Sediment (Zhairuo Island).</title>
        <authorList>
            <person name="Zheng K."/>
        </authorList>
    </citation>
    <scope>NUCLEOTIDE SEQUENCE</scope>
    <source>
        <strain evidence="2">A3.8</strain>
    </source>
</reference>
<proteinExistence type="predicted"/>
<evidence type="ECO:0000256" key="1">
    <source>
        <dbReference type="SAM" id="MobiDB-lite"/>
    </source>
</evidence>
<dbReference type="RefSeq" id="WP_241571027.1">
    <property type="nucleotide sequence ID" value="NZ_JAKUML010000006.1"/>
</dbReference>
<feature type="compositionally biased region" description="Basic and acidic residues" evidence="1">
    <location>
        <begin position="27"/>
        <end position="37"/>
    </location>
</feature>
<organism evidence="2 3">
    <name type="scientific">Acinetobacter sedimenti</name>
    <dbReference type="NCBI Taxonomy" id="2919922"/>
    <lineage>
        <taxon>Bacteria</taxon>
        <taxon>Pseudomonadati</taxon>
        <taxon>Pseudomonadota</taxon>
        <taxon>Gammaproteobacteria</taxon>
        <taxon>Moraxellales</taxon>
        <taxon>Moraxellaceae</taxon>
        <taxon>Acinetobacter</taxon>
    </lineage>
</organism>
<dbReference type="AlphaFoldDB" id="A0A9X1WZJ3"/>
<feature type="region of interest" description="Disordered" evidence="1">
    <location>
        <begin position="1"/>
        <end position="63"/>
    </location>
</feature>
<name>A0A9X1WZJ3_9GAMM</name>
<comment type="caution">
    <text evidence="2">The sequence shown here is derived from an EMBL/GenBank/DDBJ whole genome shotgun (WGS) entry which is preliminary data.</text>
</comment>
<gene>
    <name evidence="2" type="ORF">MKI79_05435</name>
</gene>
<protein>
    <submittedName>
        <fullName evidence="2">Uncharacterized protein</fullName>
    </submittedName>
</protein>
<keyword evidence="3" id="KW-1185">Reference proteome</keyword>